<protein>
    <recommendedName>
        <fullName evidence="5">Lipoprotein</fullName>
    </recommendedName>
</protein>
<evidence type="ECO:0000256" key="1">
    <source>
        <dbReference type="SAM" id="MobiDB-lite"/>
    </source>
</evidence>
<evidence type="ECO:0000313" key="4">
    <source>
        <dbReference type="Proteomes" id="UP001597216"/>
    </source>
</evidence>
<feature type="region of interest" description="Disordered" evidence="1">
    <location>
        <begin position="328"/>
        <end position="350"/>
    </location>
</feature>
<dbReference type="RefSeq" id="WP_374342579.1">
    <property type="nucleotide sequence ID" value="NZ_JBHTLQ010000008.1"/>
</dbReference>
<keyword evidence="2" id="KW-0732">Signal</keyword>
<name>A0ABW3SZL0_9CAUL</name>
<evidence type="ECO:0000313" key="3">
    <source>
        <dbReference type="EMBL" id="MFD1190056.1"/>
    </source>
</evidence>
<dbReference type="SUPFAM" id="SSF101447">
    <property type="entry name" value="Formin homology 2 domain (FH2 domain)"/>
    <property type="match status" value="1"/>
</dbReference>
<organism evidence="3 4">
    <name type="scientific">Phenylobacterium conjunctum</name>
    <dbReference type="NCBI Taxonomy" id="1298959"/>
    <lineage>
        <taxon>Bacteria</taxon>
        <taxon>Pseudomonadati</taxon>
        <taxon>Pseudomonadota</taxon>
        <taxon>Alphaproteobacteria</taxon>
        <taxon>Caulobacterales</taxon>
        <taxon>Caulobacteraceae</taxon>
        <taxon>Phenylobacterium</taxon>
    </lineage>
</organism>
<sequence>MTSALKISAASAAALCLALLAACDAKGPPPPPPPPPPPAVSLSPRLIEQASAYRYYMNHATAITPDFTDGDSIARSLKIGAAYEPAQLLRGAIAYGAVAALQDAEFVAGVRKYAADAAQRREITNQLIQNPNYVLGMTGAPNAAALAIAALGTEGQKLYDAGKAVKQSAYDIQHQKWSKSDVANRDLRLSQAKALSATPLVGDVAETARLQQAALGAESLGLTPSAANPPYTQVVARSLTVAALAALGEAGDANLDTVMAVMAEPNVASCINMSKLNLYQCLAVSKPHYEDVFCLGQHVMMDTGRCVIKAAGLPEPYEPRFVPQVRVAGAETTPKAASGKGGKKAASKKR</sequence>
<accession>A0ABW3SZL0</accession>
<evidence type="ECO:0000256" key="2">
    <source>
        <dbReference type="SAM" id="SignalP"/>
    </source>
</evidence>
<reference evidence="4" key="1">
    <citation type="journal article" date="2019" name="Int. J. Syst. Evol. Microbiol.">
        <title>The Global Catalogue of Microorganisms (GCM) 10K type strain sequencing project: providing services to taxonomists for standard genome sequencing and annotation.</title>
        <authorList>
            <consortium name="The Broad Institute Genomics Platform"/>
            <consortium name="The Broad Institute Genome Sequencing Center for Infectious Disease"/>
            <person name="Wu L."/>
            <person name="Ma J."/>
        </authorList>
    </citation>
    <scope>NUCLEOTIDE SEQUENCE [LARGE SCALE GENOMIC DNA]</scope>
    <source>
        <strain evidence="4">CCUG 55074</strain>
    </source>
</reference>
<feature type="compositionally biased region" description="Basic residues" evidence="1">
    <location>
        <begin position="341"/>
        <end position="350"/>
    </location>
</feature>
<comment type="caution">
    <text evidence="3">The sequence shown here is derived from an EMBL/GenBank/DDBJ whole genome shotgun (WGS) entry which is preliminary data.</text>
</comment>
<keyword evidence="4" id="KW-1185">Reference proteome</keyword>
<dbReference type="EMBL" id="JBHTLQ010000008">
    <property type="protein sequence ID" value="MFD1190056.1"/>
    <property type="molecule type" value="Genomic_DNA"/>
</dbReference>
<dbReference type="Proteomes" id="UP001597216">
    <property type="component" value="Unassembled WGS sequence"/>
</dbReference>
<feature type="chain" id="PRO_5047265958" description="Lipoprotein" evidence="2">
    <location>
        <begin position="22"/>
        <end position="350"/>
    </location>
</feature>
<evidence type="ECO:0008006" key="5">
    <source>
        <dbReference type="Google" id="ProtNLM"/>
    </source>
</evidence>
<proteinExistence type="predicted"/>
<gene>
    <name evidence="3" type="ORF">ACFQ27_05640</name>
</gene>
<dbReference type="PROSITE" id="PS51257">
    <property type="entry name" value="PROKAR_LIPOPROTEIN"/>
    <property type="match status" value="1"/>
</dbReference>
<feature type="signal peptide" evidence="2">
    <location>
        <begin position="1"/>
        <end position="21"/>
    </location>
</feature>